<feature type="domain" description="AAA+ ATPase" evidence="6">
    <location>
        <begin position="347"/>
        <end position="481"/>
    </location>
</feature>
<evidence type="ECO:0000259" key="6">
    <source>
        <dbReference type="SMART" id="SM00382"/>
    </source>
</evidence>
<dbReference type="InterPro" id="IPR003593">
    <property type="entry name" value="AAA+_ATPase"/>
</dbReference>
<feature type="compositionally biased region" description="Low complexity" evidence="5">
    <location>
        <begin position="783"/>
        <end position="792"/>
    </location>
</feature>
<gene>
    <name evidence="7" type="ORF">QBZ16_003684</name>
</gene>
<dbReference type="InterPro" id="IPR037219">
    <property type="entry name" value="Peptidase_M41-like"/>
</dbReference>
<feature type="compositionally biased region" description="Acidic residues" evidence="5">
    <location>
        <begin position="872"/>
        <end position="888"/>
    </location>
</feature>
<evidence type="ECO:0000256" key="3">
    <source>
        <dbReference type="ARBA" id="ARBA00022670"/>
    </source>
</evidence>
<name>A0AAD9IHZ4_PROWI</name>
<comment type="similarity">
    <text evidence="2">In the N-terminal section; belongs to the AAA ATPase family.</text>
</comment>
<dbReference type="InterPro" id="IPR003959">
    <property type="entry name" value="ATPase_AAA_core"/>
</dbReference>
<dbReference type="SUPFAM" id="SSF52540">
    <property type="entry name" value="P-loop containing nucleoside triphosphate hydrolases"/>
    <property type="match status" value="1"/>
</dbReference>
<dbReference type="InterPro" id="IPR041569">
    <property type="entry name" value="AAA_lid_3"/>
</dbReference>
<evidence type="ECO:0000256" key="4">
    <source>
        <dbReference type="ARBA" id="ARBA00022801"/>
    </source>
</evidence>
<keyword evidence="4" id="KW-0378">Hydrolase</keyword>
<protein>
    <recommendedName>
        <fullName evidence="6">AAA+ ATPase domain-containing protein</fullName>
    </recommendedName>
</protein>
<dbReference type="SMART" id="SM00382">
    <property type="entry name" value="AAA"/>
    <property type="match status" value="1"/>
</dbReference>
<dbReference type="GO" id="GO:0004176">
    <property type="term" value="F:ATP-dependent peptidase activity"/>
    <property type="evidence" value="ECO:0007669"/>
    <property type="project" value="InterPro"/>
</dbReference>
<keyword evidence="8" id="KW-1185">Reference proteome</keyword>
<dbReference type="Pfam" id="PF17862">
    <property type="entry name" value="AAA_lid_3"/>
    <property type="match status" value="1"/>
</dbReference>
<feature type="compositionally biased region" description="Acidic residues" evidence="5">
    <location>
        <begin position="896"/>
        <end position="905"/>
    </location>
</feature>
<organism evidence="7 8">
    <name type="scientific">Prototheca wickerhamii</name>
    <dbReference type="NCBI Taxonomy" id="3111"/>
    <lineage>
        <taxon>Eukaryota</taxon>
        <taxon>Viridiplantae</taxon>
        <taxon>Chlorophyta</taxon>
        <taxon>core chlorophytes</taxon>
        <taxon>Trebouxiophyceae</taxon>
        <taxon>Chlorellales</taxon>
        <taxon>Chlorellaceae</taxon>
        <taxon>Prototheca</taxon>
    </lineage>
</organism>
<dbReference type="GO" id="GO:0009507">
    <property type="term" value="C:chloroplast"/>
    <property type="evidence" value="ECO:0007669"/>
    <property type="project" value="TreeGrafter"/>
</dbReference>
<dbReference type="InterPro" id="IPR027417">
    <property type="entry name" value="P-loop_NTPase"/>
</dbReference>
<dbReference type="InterPro" id="IPR000642">
    <property type="entry name" value="Peptidase_M41"/>
</dbReference>
<dbReference type="GO" id="GO:0006508">
    <property type="term" value="P:proteolysis"/>
    <property type="evidence" value="ECO:0007669"/>
    <property type="project" value="UniProtKB-KW"/>
</dbReference>
<dbReference type="SUPFAM" id="SSF140990">
    <property type="entry name" value="FtsH protease domain-like"/>
    <property type="match status" value="1"/>
</dbReference>
<dbReference type="Pfam" id="PF01434">
    <property type="entry name" value="Peptidase_M41"/>
    <property type="match status" value="1"/>
</dbReference>
<dbReference type="GO" id="GO:0016887">
    <property type="term" value="F:ATP hydrolysis activity"/>
    <property type="evidence" value="ECO:0007669"/>
    <property type="project" value="InterPro"/>
</dbReference>
<dbReference type="GO" id="GO:0004222">
    <property type="term" value="F:metalloendopeptidase activity"/>
    <property type="evidence" value="ECO:0007669"/>
    <property type="project" value="InterPro"/>
</dbReference>
<evidence type="ECO:0000313" key="7">
    <source>
        <dbReference type="EMBL" id="KAK2078844.1"/>
    </source>
</evidence>
<dbReference type="Pfam" id="PF00004">
    <property type="entry name" value="AAA"/>
    <property type="match status" value="1"/>
</dbReference>
<dbReference type="Gene3D" id="1.20.58.760">
    <property type="entry name" value="Peptidase M41"/>
    <property type="match status" value="1"/>
</dbReference>
<evidence type="ECO:0000256" key="1">
    <source>
        <dbReference type="ARBA" id="ARBA00010044"/>
    </source>
</evidence>
<dbReference type="Proteomes" id="UP001255856">
    <property type="component" value="Unassembled WGS sequence"/>
</dbReference>
<dbReference type="Gene3D" id="3.40.50.300">
    <property type="entry name" value="P-loop containing nucleotide triphosphate hydrolases"/>
    <property type="match status" value="1"/>
</dbReference>
<evidence type="ECO:0000256" key="2">
    <source>
        <dbReference type="ARBA" id="ARBA00010550"/>
    </source>
</evidence>
<feature type="region of interest" description="Disordered" evidence="5">
    <location>
        <begin position="869"/>
        <end position="905"/>
    </location>
</feature>
<dbReference type="GO" id="GO:0005524">
    <property type="term" value="F:ATP binding"/>
    <property type="evidence" value="ECO:0007669"/>
    <property type="project" value="InterPro"/>
</dbReference>
<dbReference type="Gene3D" id="1.10.8.60">
    <property type="match status" value="1"/>
</dbReference>
<comment type="similarity">
    <text evidence="1">In the C-terminal section; belongs to the peptidase M41 family.</text>
</comment>
<evidence type="ECO:0000256" key="5">
    <source>
        <dbReference type="SAM" id="MobiDB-lite"/>
    </source>
</evidence>
<dbReference type="EMBL" id="JASFZW010000004">
    <property type="protein sequence ID" value="KAK2078844.1"/>
    <property type="molecule type" value="Genomic_DNA"/>
</dbReference>
<comment type="caution">
    <text evidence="7">The sequence shown here is derived from an EMBL/GenBank/DDBJ whole genome shotgun (WGS) entry which is preliminary data.</text>
</comment>
<feature type="region of interest" description="Disordered" evidence="5">
    <location>
        <begin position="769"/>
        <end position="792"/>
    </location>
</feature>
<dbReference type="PANTHER" id="PTHR23076">
    <property type="entry name" value="METALLOPROTEASE M41 FTSH"/>
    <property type="match status" value="1"/>
</dbReference>
<accession>A0AAD9IHZ4</accession>
<dbReference type="AlphaFoldDB" id="A0AAD9IHZ4"/>
<sequence length="905" mass="100254">MIGAFRRLPSRRPGRPRARYFLARSRLAPKEYSAADMRRIRRQGPNMADLTRVLRTQIPGTSIELDYPFAPREAVMGLENLYTPEPRWRALPFMPFMELFDGLQRRNWTSPRHDPELPKWELRFFKDGGRLLRPGFYGWRVVVHCPAEGWTRWANLDRAGPDAFLRDYSGGGFGGAIWRAKRLPQPLVSPAQYGWNQIFEQLFQAFEERLTPAQLADAYWDGYAPRPAHAYSCPADAQIGISFHHIKPEYSLAWFWLLLPKLLVWLFATGFLGTVLAVGIFKPRRQMPNDIFSALEFAQSKGQARKDGTTGVKLADVGGIGAVVEELRDVVGFLKSPLRYMALKARPPKGILLEGDPGTGKTLVAKAIAGEAGMSGSEFVEAIVGVGAARVRDLFARAMVNAPCIVFVDEIDALGIRRADAGVSTNEEREQTLNQLLTEMDGFSPSLGVVFVGATNRADLLDPALMRAGRFDRRAGRLEILRIHAGRARFDPGVDLAQLARDLPGLTGAELGNVVNEAVLEAVRRRADSVSQRDLDNGVDRVVQGVRRPPLAAGYAARAALAAHEAGRAIATTVLRAERGGRVEAVERVSIVGRGRELSRTVFARGRDEDYLLVTRGRALDRLRVLLAGRAAEEVLHGAASTYGNGALQDARRLALRVVTSYGMSDLGLTSFDPPQVPSVQAQLYAFEVTADRIDDDLFGHRLPGGGFQPAERTWDAICKEANRLMIDAYNDDLRLLHARRAALVALSDALLEREQVLADEVHEILDRERVDDGVSDSDDDASISSSSSSSPSLRLYKDVFDDADPDAAELRGSLVQFKRLYQDQLAAERAERARADEEARRWDMAQAWPQLQGHPFFGAGAVAEMDKEAERETEEANVSEEEIEGGAEEIRVVDEPTDVEKEEQ</sequence>
<proteinExistence type="inferred from homology"/>
<dbReference type="GO" id="GO:0045037">
    <property type="term" value="P:protein import into chloroplast stroma"/>
    <property type="evidence" value="ECO:0007669"/>
    <property type="project" value="TreeGrafter"/>
</dbReference>
<dbReference type="PANTHER" id="PTHR23076:SF111">
    <property type="entry name" value="INACTIVE ATP-DEPENDENT ZINC METALLOPROTEASE FTSHI 1, CHLOROPLASTIC-RELATED"/>
    <property type="match status" value="1"/>
</dbReference>
<reference evidence="7" key="1">
    <citation type="submission" date="2021-01" db="EMBL/GenBank/DDBJ databases">
        <authorList>
            <person name="Eckstrom K.M.E."/>
        </authorList>
    </citation>
    <scope>NUCLEOTIDE SEQUENCE</scope>
    <source>
        <strain evidence="7">UVCC 0001</strain>
    </source>
</reference>
<evidence type="ECO:0000313" key="8">
    <source>
        <dbReference type="Proteomes" id="UP001255856"/>
    </source>
</evidence>
<keyword evidence="3" id="KW-0645">Protease</keyword>
<dbReference type="FunFam" id="3.40.50.300:FF:002568">
    <property type="entry name" value="Cell division protein (FtsH)"/>
    <property type="match status" value="1"/>
</dbReference>